<dbReference type="EMBL" id="SOEC01000021">
    <property type="protein sequence ID" value="TDX24676.1"/>
    <property type="molecule type" value="Genomic_DNA"/>
</dbReference>
<evidence type="ECO:0000256" key="1">
    <source>
        <dbReference type="SAM" id="MobiDB-lite"/>
    </source>
</evidence>
<organism evidence="2 3">
    <name type="scientific">Modicisalibacter xianhensis</name>
    <dbReference type="NCBI Taxonomy" id="442341"/>
    <lineage>
        <taxon>Bacteria</taxon>
        <taxon>Pseudomonadati</taxon>
        <taxon>Pseudomonadota</taxon>
        <taxon>Gammaproteobacteria</taxon>
        <taxon>Oceanospirillales</taxon>
        <taxon>Halomonadaceae</taxon>
        <taxon>Modicisalibacter</taxon>
    </lineage>
</organism>
<proteinExistence type="predicted"/>
<accession>A0A4R8FFG9</accession>
<evidence type="ECO:0000313" key="3">
    <source>
        <dbReference type="Proteomes" id="UP000294489"/>
    </source>
</evidence>
<dbReference type="RefSeq" id="WP_134020290.1">
    <property type="nucleotide sequence ID" value="NZ_SOEC01000021.1"/>
</dbReference>
<protein>
    <submittedName>
        <fullName evidence="2">Uncharacterized protein DUF1654</fullName>
    </submittedName>
</protein>
<dbReference type="Proteomes" id="UP000294489">
    <property type="component" value="Unassembled WGS sequence"/>
</dbReference>
<feature type="region of interest" description="Disordered" evidence="1">
    <location>
        <begin position="1"/>
        <end position="21"/>
    </location>
</feature>
<sequence length="72" mass="8057">MAKKKQATATPPSEAQDEGTPFLVIERQIGESDDDWAQVVRDLETSDQLIVHRLHDSTISLTRVVNRLEKAA</sequence>
<comment type="caution">
    <text evidence="2">The sequence shown here is derived from an EMBL/GenBank/DDBJ whole genome shotgun (WGS) entry which is preliminary data.</text>
</comment>
<gene>
    <name evidence="2" type="ORF">DFO67_12165</name>
</gene>
<dbReference type="AlphaFoldDB" id="A0A4R8FFG9"/>
<evidence type="ECO:0000313" key="2">
    <source>
        <dbReference type="EMBL" id="TDX24676.1"/>
    </source>
</evidence>
<name>A0A4R8FFG9_9GAMM</name>
<reference evidence="2 3" key="1">
    <citation type="submission" date="2019-03" db="EMBL/GenBank/DDBJ databases">
        <title>Freshwater and sediment microbial communities from various areas in North America, analyzing microbe dynamics in response to fracking.</title>
        <authorList>
            <person name="Lamendella R."/>
        </authorList>
    </citation>
    <scope>NUCLEOTIDE SEQUENCE [LARGE SCALE GENOMIC DNA]</scope>
    <source>
        <strain evidence="2 3">6_TX</strain>
    </source>
</reference>